<dbReference type="GO" id="GO:0019344">
    <property type="term" value="P:cysteine biosynthetic process"/>
    <property type="evidence" value="ECO:0007669"/>
    <property type="project" value="InterPro"/>
</dbReference>
<dbReference type="CDD" id="cd23945">
    <property type="entry name" value="PAPS_reductase"/>
    <property type="match status" value="1"/>
</dbReference>
<feature type="binding site" evidence="14">
    <location>
        <position position="201"/>
    </location>
    <ligand>
        <name>[4Fe-4S] cluster</name>
        <dbReference type="ChEBI" id="CHEBI:49883"/>
    </ligand>
</feature>
<dbReference type="NCBIfam" id="TIGR00434">
    <property type="entry name" value="cysH"/>
    <property type="match status" value="1"/>
</dbReference>
<dbReference type="NCBIfam" id="TIGR02055">
    <property type="entry name" value="APS_reductase"/>
    <property type="match status" value="1"/>
</dbReference>
<keyword evidence="5 14" id="KW-0408">Iron</keyword>
<feature type="binding site" evidence="14">
    <location>
        <position position="116"/>
    </location>
    <ligand>
        <name>[4Fe-4S] cluster</name>
        <dbReference type="ChEBI" id="CHEBI:49883"/>
    </ligand>
</feature>
<dbReference type="EC" id="1.8.4.10" evidence="9 14"/>
<feature type="binding site" evidence="14">
    <location>
        <position position="198"/>
    </location>
    <ligand>
        <name>[4Fe-4S] cluster</name>
        <dbReference type="ChEBI" id="CHEBI:49883"/>
    </ligand>
</feature>
<dbReference type="OrthoDB" id="9774475at2"/>
<evidence type="ECO:0000256" key="2">
    <source>
        <dbReference type="ARBA" id="ARBA00022490"/>
    </source>
</evidence>
<dbReference type="PIRSF" id="PIRSF000857">
    <property type="entry name" value="PAPS_reductase"/>
    <property type="match status" value="1"/>
</dbReference>
<gene>
    <name evidence="14" type="primary">cysH</name>
    <name evidence="16" type="ORF">EHO60_05900</name>
</gene>
<dbReference type="InterPro" id="IPR002500">
    <property type="entry name" value="PAPS_reduct_dom"/>
</dbReference>
<sequence length="243" mass="27678">MDPKELENRIKGMGLEESLAWIDKEFPGTAVFSTSFGLEDQAITHAIYSQNLGIRIFTLDTGRLFSETYELHKRTNGMYGKKIQTFFPDSEDVEKLVNEKGPDSFYDSIENRKECCHIRKVLPLNRALEGAALWITGIRGEQSGSREDLPKVELDQARNILKFHPILDWTWEDTKAYVEANGVPYNPLHDKGYPSIGCAPCTRAVLPGEDSRAGRWWWENESTKECGLHWVDGKLVRKKGSQV</sequence>
<dbReference type="GO" id="GO:0046872">
    <property type="term" value="F:metal ion binding"/>
    <property type="evidence" value="ECO:0007669"/>
    <property type="project" value="UniProtKB-KW"/>
</dbReference>
<evidence type="ECO:0000256" key="12">
    <source>
        <dbReference type="ARBA" id="ARBA00032041"/>
    </source>
</evidence>
<feature type="binding site" evidence="14">
    <location>
        <position position="115"/>
    </location>
    <ligand>
        <name>[4Fe-4S] cluster</name>
        <dbReference type="ChEBI" id="CHEBI:49883"/>
    </ligand>
</feature>
<dbReference type="GO" id="GO:0070814">
    <property type="term" value="P:hydrogen sulfide biosynthetic process"/>
    <property type="evidence" value="ECO:0007669"/>
    <property type="project" value="UniProtKB-UniRule"/>
</dbReference>
<evidence type="ECO:0000256" key="5">
    <source>
        <dbReference type="ARBA" id="ARBA00023004"/>
    </source>
</evidence>
<dbReference type="NCBIfam" id="NF002537">
    <property type="entry name" value="PRK02090.1"/>
    <property type="match status" value="1"/>
</dbReference>
<comment type="catalytic activity">
    <reaction evidence="13 14">
        <text>[thioredoxin]-disulfide + sulfite + AMP + 2 H(+) = adenosine 5'-phosphosulfate + [thioredoxin]-dithiol</text>
        <dbReference type="Rhea" id="RHEA:21976"/>
        <dbReference type="Rhea" id="RHEA-COMP:10698"/>
        <dbReference type="Rhea" id="RHEA-COMP:10700"/>
        <dbReference type="ChEBI" id="CHEBI:15378"/>
        <dbReference type="ChEBI" id="CHEBI:17359"/>
        <dbReference type="ChEBI" id="CHEBI:29950"/>
        <dbReference type="ChEBI" id="CHEBI:50058"/>
        <dbReference type="ChEBI" id="CHEBI:58243"/>
        <dbReference type="ChEBI" id="CHEBI:456215"/>
        <dbReference type="EC" id="1.8.4.10"/>
    </reaction>
</comment>
<dbReference type="InterPro" id="IPR014729">
    <property type="entry name" value="Rossmann-like_a/b/a_fold"/>
</dbReference>
<evidence type="ECO:0000256" key="4">
    <source>
        <dbReference type="ARBA" id="ARBA00023002"/>
    </source>
</evidence>
<comment type="cofactor">
    <cofactor evidence="14">
        <name>[4Fe-4S] cluster</name>
        <dbReference type="ChEBI" id="CHEBI:49883"/>
    </cofactor>
    <text evidence="14">Binds 1 [4Fe-4S] cluster per subunit.</text>
</comment>
<comment type="subcellular location">
    <subcellularLocation>
        <location evidence="14">Cytoplasm</location>
    </subcellularLocation>
</comment>
<protein>
    <recommendedName>
        <fullName evidence="10 14">Adenosine 5'-phosphosulfate reductase</fullName>
        <shortName evidence="14">APS reductase</shortName>
        <ecNumber evidence="9 14">1.8.4.10</ecNumber>
    </recommendedName>
    <alternativeName>
        <fullName evidence="12 14">5'-adenylylsulfate reductase</fullName>
    </alternativeName>
    <alternativeName>
        <fullName evidence="11 14">Thioredoxin-dependent 5'-adenylylsulfate reductase</fullName>
    </alternativeName>
</protein>
<comment type="pathway">
    <text evidence="8 14">Sulfur metabolism; hydrogen sulfide biosynthesis; sulfite from sulfate.</text>
</comment>
<evidence type="ECO:0000256" key="7">
    <source>
        <dbReference type="ARBA" id="ARBA00024298"/>
    </source>
</evidence>
<evidence type="ECO:0000313" key="17">
    <source>
        <dbReference type="Proteomes" id="UP000298458"/>
    </source>
</evidence>
<evidence type="ECO:0000256" key="13">
    <source>
        <dbReference type="ARBA" id="ARBA00048441"/>
    </source>
</evidence>
<dbReference type="SUPFAM" id="SSF52402">
    <property type="entry name" value="Adenine nucleotide alpha hydrolases-like"/>
    <property type="match status" value="1"/>
</dbReference>
<dbReference type="HAMAP" id="MF_00063">
    <property type="entry name" value="CysH"/>
    <property type="match status" value="1"/>
</dbReference>
<comment type="similarity">
    <text evidence="1 14">Belongs to the PAPS reductase family. CysH subfamily.</text>
</comment>
<evidence type="ECO:0000256" key="1">
    <source>
        <dbReference type="ARBA" id="ARBA00009732"/>
    </source>
</evidence>
<dbReference type="GO" id="GO:0004604">
    <property type="term" value="F:phosphoadenylyl-sulfate reductase (thioredoxin) activity"/>
    <property type="evidence" value="ECO:0007669"/>
    <property type="project" value="UniProtKB-UniRule"/>
</dbReference>
<dbReference type="PANTHER" id="PTHR46482:SF9">
    <property type="entry name" value="5'-ADENYLYLSULFATE REDUCTASE 1, CHLOROPLASTIC"/>
    <property type="match status" value="1"/>
</dbReference>
<dbReference type="AlphaFoldDB" id="A0A4R9GIE5"/>
<dbReference type="InterPro" id="IPR004511">
    <property type="entry name" value="PAPS/APS_Rdtase"/>
</dbReference>
<dbReference type="InterPro" id="IPR011798">
    <property type="entry name" value="APS_reductase"/>
</dbReference>
<dbReference type="Proteomes" id="UP000298458">
    <property type="component" value="Unassembled WGS sequence"/>
</dbReference>
<keyword evidence="4 14" id="KW-0560">Oxidoreductase</keyword>
<evidence type="ECO:0000313" key="16">
    <source>
        <dbReference type="EMBL" id="TGK11823.1"/>
    </source>
</evidence>
<proteinExistence type="inferred from homology"/>
<feature type="domain" description="Phosphoadenosine phosphosulphate reductase" evidence="15">
    <location>
        <begin position="30"/>
        <end position="204"/>
    </location>
</feature>
<keyword evidence="17" id="KW-1185">Reference proteome</keyword>
<dbReference type="GO" id="GO:0051539">
    <property type="term" value="F:4 iron, 4 sulfur cluster binding"/>
    <property type="evidence" value="ECO:0007669"/>
    <property type="project" value="UniProtKB-UniRule"/>
</dbReference>
<evidence type="ECO:0000256" key="6">
    <source>
        <dbReference type="ARBA" id="ARBA00023014"/>
    </source>
</evidence>
<dbReference type="Gene3D" id="3.40.50.620">
    <property type="entry name" value="HUPs"/>
    <property type="match status" value="1"/>
</dbReference>
<dbReference type="PANTHER" id="PTHR46482">
    <property type="entry name" value="5'-ADENYLYLSULFATE REDUCTASE 3, CHLOROPLASTIC"/>
    <property type="match status" value="1"/>
</dbReference>
<organism evidence="16 17">
    <name type="scientific">Leptospira fletcheri</name>
    <dbReference type="NCBI Taxonomy" id="2484981"/>
    <lineage>
        <taxon>Bacteria</taxon>
        <taxon>Pseudomonadati</taxon>
        <taxon>Spirochaetota</taxon>
        <taxon>Spirochaetia</taxon>
        <taxon>Leptospirales</taxon>
        <taxon>Leptospiraceae</taxon>
        <taxon>Leptospira</taxon>
    </lineage>
</organism>
<name>A0A4R9GIE5_9LEPT</name>
<keyword evidence="3 14" id="KW-0479">Metal-binding</keyword>
<evidence type="ECO:0000256" key="14">
    <source>
        <dbReference type="HAMAP-Rule" id="MF_00063"/>
    </source>
</evidence>
<evidence type="ECO:0000256" key="10">
    <source>
        <dbReference type="ARBA" id="ARBA00029514"/>
    </source>
</evidence>
<evidence type="ECO:0000256" key="3">
    <source>
        <dbReference type="ARBA" id="ARBA00022723"/>
    </source>
</evidence>
<evidence type="ECO:0000256" key="11">
    <source>
        <dbReference type="ARBA" id="ARBA00030894"/>
    </source>
</evidence>
<dbReference type="GO" id="GO:0005737">
    <property type="term" value="C:cytoplasm"/>
    <property type="evidence" value="ECO:0007669"/>
    <property type="project" value="UniProtKB-SubCell"/>
</dbReference>
<evidence type="ECO:0000259" key="15">
    <source>
        <dbReference type="Pfam" id="PF01507"/>
    </source>
</evidence>
<dbReference type="EMBL" id="RQET01000004">
    <property type="protein sequence ID" value="TGK11823.1"/>
    <property type="molecule type" value="Genomic_DNA"/>
</dbReference>
<accession>A0A4R9GIE5</accession>
<comment type="caution">
    <text evidence="16">The sequence shown here is derived from an EMBL/GenBank/DDBJ whole genome shotgun (WGS) entry which is preliminary data.</text>
</comment>
<reference evidence="16" key="1">
    <citation type="journal article" date="2019" name="PLoS Negl. Trop. Dis.">
        <title>Revisiting the worldwide diversity of Leptospira species in the environment.</title>
        <authorList>
            <person name="Vincent A.T."/>
            <person name="Schiettekatte O."/>
            <person name="Bourhy P."/>
            <person name="Veyrier F.J."/>
            <person name="Picardeau M."/>
        </authorList>
    </citation>
    <scope>NUCLEOTIDE SEQUENCE [LARGE SCALE GENOMIC DNA]</scope>
    <source>
        <strain evidence="16">SSW15</strain>
    </source>
</reference>
<feature type="active site" description="Nucleophile; cysteine thiosulfonate intermediate" evidence="14">
    <location>
        <position position="226"/>
    </location>
</feature>
<dbReference type="RefSeq" id="WP_135767225.1">
    <property type="nucleotide sequence ID" value="NZ_RQET01000004.1"/>
</dbReference>
<evidence type="ECO:0000256" key="9">
    <source>
        <dbReference type="ARBA" id="ARBA00024386"/>
    </source>
</evidence>
<dbReference type="Pfam" id="PF01507">
    <property type="entry name" value="PAPS_reduct"/>
    <property type="match status" value="1"/>
</dbReference>
<dbReference type="GO" id="GO:0043866">
    <property type="term" value="F:adenylyl-sulfate reductase (thioredoxin) activity"/>
    <property type="evidence" value="ECO:0007669"/>
    <property type="project" value="UniProtKB-EC"/>
</dbReference>
<keyword evidence="6 14" id="KW-0411">Iron-sulfur</keyword>
<dbReference type="GO" id="GO:0019379">
    <property type="term" value="P:sulfate assimilation, phosphoadenylyl sulfate reduction by phosphoadenylyl-sulfate reductase (thioredoxin)"/>
    <property type="evidence" value="ECO:0007669"/>
    <property type="project" value="UniProtKB-UniRule"/>
</dbReference>
<comment type="function">
    <text evidence="7 14">Catalyzes the formation of sulfite from adenosine 5'-phosphosulfate (APS) using thioredoxin as an electron donor.</text>
</comment>
<keyword evidence="2 14" id="KW-0963">Cytoplasm</keyword>
<evidence type="ECO:0000256" key="8">
    <source>
        <dbReference type="ARBA" id="ARBA00024327"/>
    </source>
</evidence>